<dbReference type="Gene3D" id="3.40.50.2000">
    <property type="entry name" value="Glycogen Phosphorylase B"/>
    <property type="match status" value="1"/>
</dbReference>
<protein>
    <submittedName>
        <fullName evidence="2">Glycosyltransferase</fullName>
        <ecNumber evidence="2">2.4.-.-</ecNumber>
    </submittedName>
</protein>
<dbReference type="InterPro" id="IPR055259">
    <property type="entry name" value="YkvP/CgeB_Glyco_trans-like"/>
</dbReference>
<keyword evidence="2" id="KW-0808">Transferase</keyword>
<dbReference type="Proteomes" id="UP001176468">
    <property type="component" value="Unassembled WGS sequence"/>
</dbReference>
<evidence type="ECO:0000259" key="1">
    <source>
        <dbReference type="Pfam" id="PF13524"/>
    </source>
</evidence>
<dbReference type="GO" id="GO:0016757">
    <property type="term" value="F:glycosyltransferase activity"/>
    <property type="evidence" value="ECO:0007669"/>
    <property type="project" value="UniProtKB-KW"/>
</dbReference>
<name>A0ABT8ZTM4_9SPHN</name>
<keyword evidence="2" id="KW-0328">Glycosyltransferase</keyword>
<organism evidence="2 3">
    <name type="scientific">Sphingomonas immobilis</name>
    <dbReference type="NCBI Taxonomy" id="3063997"/>
    <lineage>
        <taxon>Bacteria</taxon>
        <taxon>Pseudomonadati</taxon>
        <taxon>Pseudomonadota</taxon>
        <taxon>Alphaproteobacteria</taxon>
        <taxon>Sphingomonadales</taxon>
        <taxon>Sphingomonadaceae</taxon>
        <taxon>Sphingomonas</taxon>
    </lineage>
</organism>
<accession>A0ABT8ZTM4</accession>
<evidence type="ECO:0000313" key="3">
    <source>
        <dbReference type="Proteomes" id="UP001176468"/>
    </source>
</evidence>
<sequence length="371" mass="41402">MPAGFLLLSANTPWVFALGDALSVSRPATAMRFYDFLTWRRERPRWPEGASTSLRRVLRVMPPGYAGRFQTMFAPALRAMIDAERTRLRRASGGEEPFVIAPYPYLEPWLANVPDDRLIYYSLDEYAFYALDRTAQTHAQEDRLVARARRTICLSTYQADVLRRRNPSRAADILHFPLGVERAFLNPAPEAPPEPGTIGYVGNLTDRVDWPFVRAVAEAAPALTFNIVGSLTWLADGVGDQQPPDWKQARDAALALPNVHHLGAVPQAEVAPFYWRSAVNWMPYDTAHGFNRASCPTKIMDAIAAGRPFASTSVPEAMLYPEMIRIADDPAEMARVLAHLVAYPAPPAADMIAFARARTWDHRAAELLTML</sequence>
<proteinExistence type="predicted"/>
<evidence type="ECO:0000313" key="2">
    <source>
        <dbReference type="EMBL" id="MDO7840915.1"/>
    </source>
</evidence>
<dbReference type="Pfam" id="PF13524">
    <property type="entry name" value="Glyco_trans_1_2"/>
    <property type="match status" value="1"/>
</dbReference>
<reference evidence="2" key="1">
    <citation type="submission" date="2023-07" db="EMBL/GenBank/DDBJ databases">
        <authorList>
            <person name="Kim M.K."/>
        </authorList>
    </citation>
    <scope>NUCLEOTIDE SEQUENCE</scope>
    <source>
        <strain evidence="2">CA1-15</strain>
    </source>
</reference>
<keyword evidence="3" id="KW-1185">Reference proteome</keyword>
<dbReference type="SUPFAM" id="SSF53756">
    <property type="entry name" value="UDP-Glycosyltransferase/glycogen phosphorylase"/>
    <property type="match status" value="1"/>
</dbReference>
<dbReference type="EMBL" id="JAUQSZ010000001">
    <property type="protein sequence ID" value="MDO7840915.1"/>
    <property type="molecule type" value="Genomic_DNA"/>
</dbReference>
<comment type="caution">
    <text evidence="2">The sequence shown here is derived from an EMBL/GenBank/DDBJ whole genome shotgun (WGS) entry which is preliminary data.</text>
</comment>
<feature type="domain" description="Spore protein YkvP/CgeB glycosyl transferase-like" evidence="1">
    <location>
        <begin position="212"/>
        <end position="368"/>
    </location>
</feature>
<dbReference type="EC" id="2.4.-.-" evidence="2"/>
<dbReference type="RefSeq" id="WP_304559258.1">
    <property type="nucleotide sequence ID" value="NZ_JAUQSZ010000001.1"/>
</dbReference>
<gene>
    <name evidence="2" type="ORF">Q5H94_01125</name>
</gene>